<name>A0A1H0ZTJ6_9LACT</name>
<keyword evidence="1" id="KW-1133">Transmembrane helix</keyword>
<dbReference type="EMBL" id="FNJW01000008">
    <property type="protein sequence ID" value="SDQ30356.1"/>
    <property type="molecule type" value="Genomic_DNA"/>
</dbReference>
<keyword evidence="1" id="KW-0812">Transmembrane</keyword>
<dbReference type="AlphaFoldDB" id="A0A1H0ZTJ6"/>
<evidence type="ECO:0000256" key="1">
    <source>
        <dbReference type="SAM" id="Phobius"/>
    </source>
</evidence>
<feature type="transmembrane region" description="Helical" evidence="1">
    <location>
        <begin position="50"/>
        <end position="74"/>
    </location>
</feature>
<proteinExistence type="predicted"/>
<keyword evidence="1" id="KW-0472">Membrane</keyword>
<evidence type="ECO:0000313" key="3">
    <source>
        <dbReference type="Proteomes" id="UP000199481"/>
    </source>
</evidence>
<gene>
    <name evidence="2" type="ORF">SAMN04487752_1692</name>
</gene>
<protein>
    <submittedName>
        <fullName evidence="2">Uncharacterized protein</fullName>
    </submittedName>
</protein>
<organism evidence="2 3">
    <name type="scientific">Carnobacterium viridans</name>
    <dbReference type="NCBI Taxonomy" id="174587"/>
    <lineage>
        <taxon>Bacteria</taxon>
        <taxon>Bacillati</taxon>
        <taxon>Bacillota</taxon>
        <taxon>Bacilli</taxon>
        <taxon>Lactobacillales</taxon>
        <taxon>Carnobacteriaceae</taxon>
        <taxon>Carnobacterium</taxon>
    </lineage>
</organism>
<reference evidence="3" key="1">
    <citation type="submission" date="2016-10" db="EMBL/GenBank/DDBJ databases">
        <authorList>
            <person name="Varghese N."/>
            <person name="Submissions S."/>
        </authorList>
    </citation>
    <scope>NUCLEOTIDE SEQUENCE [LARGE SCALE GENOMIC DNA]</scope>
    <source>
        <strain evidence="3">MPL-11</strain>
    </source>
</reference>
<sequence>MEKTKVSRLKEGFLYALLFIGFNIIKKLIFDYGETSQLFNELSHAPRYVLGVLILTIVVVWLFIGLLIGVVLIVTDTLKR</sequence>
<evidence type="ECO:0000313" key="2">
    <source>
        <dbReference type="EMBL" id="SDQ30356.1"/>
    </source>
</evidence>
<keyword evidence="3" id="KW-1185">Reference proteome</keyword>
<dbReference type="RefSeq" id="WP_226776545.1">
    <property type="nucleotide sequence ID" value="NZ_CP084916.1"/>
</dbReference>
<dbReference type="Proteomes" id="UP000199481">
    <property type="component" value="Unassembled WGS sequence"/>
</dbReference>
<accession>A0A1H0ZTJ6</accession>
<feature type="transmembrane region" description="Helical" evidence="1">
    <location>
        <begin position="12"/>
        <end position="30"/>
    </location>
</feature>